<evidence type="ECO:0000313" key="1">
    <source>
        <dbReference type="EMBL" id="EDM17157.1"/>
    </source>
</evidence>
<accession>A6IA23</accession>
<dbReference type="Proteomes" id="UP000234681">
    <property type="component" value="Chromosome 1"/>
</dbReference>
<sequence>MGAATSGPSPIVIFSQRCHLQIPLTNGTKDLVSARALEG</sequence>
<proteinExistence type="predicted"/>
<name>A6IA23_RAT</name>
<organism evidence="1 2">
    <name type="scientific">Rattus norvegicus</name>
    <name type="common">Rat</name>
    <dbReference type="NCBI Taxonomy" id="10116"/>
    <lineage>
        <taxon>Eukaryota</taxon>
        <taxon>Metazoa</taxon>
        <taxon>Chordata</taxon>
        <taxon>Craniata</taxon>
        <taxon>Vertebrata</taxon>
        <taxon>Euteleostomi</taxon>
        <taxon>Mammalia</taxon>
        <taxon>Eutheria</taxon>
        <taxon>Euarchontoglires</taxon>
        <taxon>Glires</taxon>
        <taxon>Rodentia</taxon>
        <taxon>Myomorpha</taxon>
        <taxon>Muroidea</taxon>
        <taxon>Muridae</taxon>
        <taxon>Murinae</taxon>
        <taxon>Rattus</taxon>
    </lineage>
</organism>
<evidence type="ECO:0000313" key="2">
    <source>
        <dbReference type="Proteomes" id="UP000234681"/>
    </source>
</evidence>
<protein>
    <submittedName>
        <fullName evidence="1">RCG39728, isoform CRA_a</fullName>
    </submittedName>
</protein>
<dbReference type="AlphaFoldDB" id="A6IA23"/>
<reference evidence="1 2" key="1">
    <citation type="submission" date="2005-09" db="EMBL/GenBank/DDBJ databases">
        <authorList>
            <person name="Mural R.J."/>
            <person name="Li P.W."/>
            <person name="Adams M.D."/>
            <person name="Amanatides P.G."/>
            <person name="Baden-Tillson H."/>
            <person name="Barnstead M."/>
            <person name="Chin S.H."/>
            <person name="Dew I."/>
            <person name="Evans C.A."/>
            <person name="Ferriera S."/>
            <person name="Flanigan M."/>
            <person name="Fosler C."/>
            <person name="Glodek A."/>
            <person name="Gu Z."/>
            <person name="Holt R.A."/>
            <person name="Jennings D."/>
            <person name="Kraft C.L."/>
            <person name="Lu F."/>
            <person name="Nguyen T."/>
            <person name="Nusskern D.R."/>
            <person name="Pfannkoch C.M."/>
            <person name="Sitter C."/>
            <person name="Sutton G.G."/>
            <person name="Venter J.C."/>
            <person name="Wang Z."/>
            <person name="Woodage T."/>
            <person name="Zheng X.H."/>
            <person name="Zhong F."/>
        </authorList>
    </citation>
    <scope>NUCLEOTIDE SEQUENCE [LARGE SCALE GENOMIC DNA]</scope>
    <source>
        <strain>BN</strain>
        <strain evidence="2">Sprague-Dawley</strain>
    </source>
</reference>
<gene>
    <name evidence="1" type="ORF">rCG_39728</name>
</gene>
<dbReference type="EMBL" id="CH473956">
    <property type="protein sequence ID" value="EDM17157.1"/>
    <property type="molecule type" value="Genomic_DNA"/>
</dbReference>